<sequence length="125" mass="13932">MMTPTIISEIKGKLRDASVTLICIPLTLNLEIPFLKKESFSNPESEMLISELLKNTYRAFDFRNESDVYDKLAISNDGELLADIYLQTKKGMVLENQGGISVKVNDVNLLDVEEVESDKAGLAYG</sequence>
<evidence type="ECO:0000313" key="1">
    <source>
        <dbReference type="EMBL" id="GAH11175.1"/>
    </source>
</evidence>
<proteinExistence type="predicted"/>
<organism evidence="1">
    <name type="scientific">marine sediment metagenome</name>
    <dbReference type="NCBI Taxonomy" id="412755"/>
    <lineage>
        <taxon>unclassified sequences</taxon>
        <taxon>metagenomes</taxon>
        <taxon>ecological metagenomes</taxon>
    </lineage>
</organism>
<protein>
    <submittedName>
        <fullName evidence="1">Uncharacterized protein</fullName>
    </submittedName>
</protein>
<name>X1DSF4_9ZZZZ</name>
<reference evidence="1" key="1">
    <citation type="journal article" date="2014" name="Front. Microbiol.">
        <title>High frequency of phylogenetically diverse reductive dehalogenase-homologous genes in deep subseafloor sedimentary metagenomes.</title>
        <authorList>
            <person name="Kawai M."/>
            <person name="Futagami T."/>
            <person name="Toyoda A."/>
            <person name="Takaki Y."/>
            <person name="Nishi S."/>
            <person name="Hori S."/>
            <person name="Arai W."/>
            <person name="Tsubouchi T."/>
            <person name="Morono Y."/>
            <person name="Uchiyama I."/>
            <person name="Ito T."/>
            <person name="Fujiyama A."/>
            <person name="Inagaki F."/>
            <person name="Takami H."/>
        </authorList>
    </citation>
    <scope>NUCLEOTIDE SEQUENCE</scope>
    <source>
        <strain evidence="1">Expedition CK06-06</strain>
    </source>
</reference>
<dbReference type="AlphaFoldDB" id="X1DSF4"/>
<comment type="caution">
    <text evidence="1">The sequence shown here is derived from an EMBL/GenBank/DDBJ whole genome shotgun (WGS) entry which is preliminary data.</text>
</comment>
<accession>X1DSF4</accession>
<feature type="non-terminal residue" evidence="1">
    <location>
        <position position="125"/>
    </location>
</feature>
<dbReference type="EMBL" id="BART01039155">
    <property type="protein sequence ID" value="GAH11175.1"/>
    <property type="molecule type" value="Genomic_DNA"/>
</dbReference>
<gene>
    <name evidence="1" type="ORF">S01H4_64517</name>
</gene>